<sequence>MYKITSWAFLFLFILSQAIAKPVQVPGFPAIPEDLLQLNTTVQPNHEICQAITLPSAGYNLIGVLHFPKTPQPSQGFPVVVIFHGFRGSKLGGIEKTYRRLALQLAIHGIATLRIDMAGCGDSEGQTEDIAMATYLQNSVDILQAIHRYPELNPHRIGIAGFSFGCHLALNLTRLYMPKILTIKSLSLWAAIADGGILLKELYSNFSQTTDLVGTIGQEFGFTGLPLVICPGDIESFLKIQDHIVVNSLPLKPPILHQHGKNDFIVSLIHQALFENNSPGNITFITYENTGHSVGSSPHRDKIIQEIVRHFMNTL</sequence>
<feature type="chain" id="PRO_5008389593" evidence="2">
    <location>
        <begin position="21"/>
        <end position="315"/>
    </location>
</feature>
<keyword evidence="1 3" id="KW-0378">Hydrolase</keyword>
<organism evidence="3 4">
    <name type="scientific">Candidatus Chlamydia sanziniae</name>
    <dbReference type="NCBI Taxonomy" id="1806891"/>
    <lineage>
        <taxon>Bacteria</taxon>
        <taxon>Pseudomonadati</taxon>
        <taxon>Chlamydiota</taxon>
        <taxon>Chlamydiia</taxon>
        <taxon>Chlamydiales</taxon>
        <taxon>Chlamydiaceae</taxon>
        <taxon>Chlamydia/Chlamydophila group</taxon>
        <taxon>Chlamydia</taxon>
    </lineage>
</organism>
<evidence type="ECO:0000256" key="2">
    <source>
        <dbReference type="SAM" id="SignalP"/>
    </source>
</evidence>
<dbReference type="PANTHER" id="PTHR22946">
    <property type="entry name" value="DIENELACTONE HYDROLASE DOMAIN-CONTAINING PROTEIN-RELATED"/>
    <property type="match status" value="1"/>
</dbReference>
<dbReference type="GO" id="GO:0016787">
    <property type="term" value="F:hydrolase activity"/>
    <property type="evidence" value="ECO:0007669"/>
    <property type="project" value="UniProtKB-KW"/>
</dbReference>
<dbReference type="PATRIC" id="fig|1806891.3.peg.760"/>
<reference evidence="3 4" key="1">
    <citation type="submission" date="2016-03" db="EMBL/GenBank/DDBJ databases">
        <title>Culture-independent genomics supports pathogen discovery for uncultivable bacteria within the genus Chlamydia.</title>
        <authorList>
            <person name="Taylor-Brown A."/>
            <person name="Bachmann N.L."/>
            <person name="Borel N."/>
            <person name="Polkinghorne A."/>
        </authorList>
    </citation>
    <scope>NUCLEOTIDE SEQUENCE [LARGE SCALE GENOMIC DNA]</scope>
    <source>
        <strain evidence="3 4">2742-308</strain>
    </source>
</reference>
<dbReference type="KEGG" id="csaz:Cs308_0766"/>
<dbReference type="STRING" id="1806891.Cs308_0766"/>
<evidence type="ECO:0000313" key="4">
    <source>
        <dbReference type="Proteomes" id="UP000078162"/>
    </source>
</evidence>
<proteinExistence type="predicted"/>
<dbReference type="Gene3D" id="3.40.50.1820">
    <property type="entry name" value="alpha/beta hydrolase"/>
    <property type="match status" value="1"/>
</dbReference>
<accession>A0A1A9HYD6</accession>
<feature type="signal peptide" evidence="2">
    <location>
        <begin position="1"/>
        <end position="20"/>
    </location>
</feature>
<dbReference type="Pfam" id="PF06500">
    <property type="entry name" value="FrsA-like"/>
    <property type="match status" value="1"/>
</dbReference>
<dbReference type="EMBL" id="CP014639">
    <property type="protein sequence ID" value="ANH78936.1"/>
    <property type="molecule type" value="Genomic_DNA"/>
</dbReference>
<evidence type="ECO:0000256" key="1">
    <source>
        <dbReference type="ARBA" id="ARBA00022801"/>
    </source>
</evidence>
<keyword evidence="2" id="KW-0732">Signal</keyword>
<evidence type="ECO:0000313" key="3">
    <source>
        <dbReference type="EMBL" id="ANH78936.1"/>
    </source>
</evidence>
<dbReference type="InterPro" id="IPR029058">
    <property type="entry name" value="AB_hydrolase_fold"/>
</dbReference>
<dbReference type="Proteomes" id="UP000078162">
    <property type="component" value="Chromosome"/>
</dbReference>
<dbReference type="InterPro" id="IPR010520">
    <property type="entry name" value="FrsA-like"/>
</dbReference>
<keyword evidence="4" id="KW-1185">Reference proteome</keyword>
<dbReference type="OrthoDB" id="9780269at2"/>
<dbReference type="AlphaFoldDB" id="A0A1A9HYD6"/>
<protein>
    <submittedName>
        <fullName evidence="3">Putative hydrolase</fullName>
    </submittedName>
</protein>
<dbReference type="InterPro" id="IPR050261">
    <property type="entry name" value="FrsA_esterase"/>
</dbReference>
<gene>
    <name evidence="3" type="ORF">Cs308_0766</name>
</gene>
<dbReference type="PANTHER" id="PTHR22946:SF0">
    <property type="entry name" value="DIENELACTONE HYDROLASE DOMAIN-CONTAINING PROTEIN"/>
    <property type="match status" value="1"/>
</dbReference>
<name>A0A1A9HYD6_9CHLA</name>
<dbReference type="SUPFAM" id="SSF53474">
    <property type="entry name" value="alpha/beta-Hydrolases"/>
    <property type="match status" value="1"/>
</dbReference>